<reference evidence="1 2" key="1">
    <citation type="submission" date="2015-04" db="EMBL/GenBank/DDBJ databases">
        <authorList>
            <person name="Syromyatnikov M.Y."/>
            <person name="Popov V.N."/>
        </authorList>
    </citation>
    <scope>NUCLEOTIDE SEQUENCE [LARGE SCALE GENOMIC DNA]</scope>
</reference>
<sequence length="93" mass="10706">MNKINNEKNIATLSIVRNMTNNCLRRLGMNRTNLRILSNRNVLKTDKPELPLAPSPPINAWHNSTALKLGNGSSFIMWYQQVLKNFHHNCKHV</sequence>
<keyword evidence="2" id="KW-1185">Reference proteome</keyword>
<evidence type="ECO:0000313" key="1">
    <source>
        <dbReference type="EMBL" id="CRK92627.1"/>
    </source>
</evidence>
<protein>
    <submittedName>
        <fullName evidence="1">CLUMA_CG006184, isoform A</fullName>
    </submittedName>
</protein>
<gene>
    <name evidence="1" type="ORF">CLUMA_CG006184</name>
</gene>
<evidence type="ECO:0000313" key="2">
    <source>
        <dbReference type="Proteomes" id="UP000183832"/>
    </source>
</evidence>
<proteinExistence type="predicted"/>
<name>A0A1J1HXB3_9DIPT</name>
<dbReference type="Proteomes" id="UP000183832">
    <property type="component" value="Unassembled WGS sequence"/>
</dbReference>
<accession>A0A1J1HXB3</accession>
<dbReference type="AlphaFoldDB" id="A0A1J1HXB3"/>
<dbReference type="EMBL" id="CVRI01000033">
    <property type="protein sequence ID" value="CRK92627.1"/>
    <property type="molecule type" value="Genomic_DNA"/>
</dbReference>
<organism evidence="1 2">
    <name type="scientific">Clunio marinus</name>
    <dbReference type="NCBI Taxonomy" id="568069"/>
    <lineage>
        <taxon>Eukaryota</taxon>
        <taxon>Metazoa</taxon>
        <taxon>Ecdysozoa</taxon>
        <taxon>Arthropoda</taxon>
        <taxon>Hexapoda</taxon>
        <taxon>Insecta</taxon>
        <taxon>Pterygota</taxon>
        <taxon>Neoptera</taxon>
        <taxon>Endopterygota</taxon>
        <taxon>Diptera</taxon>
        <taxon>Nematocera</taxon>
        <taxon>Chironomoidea</taxon>
        <taxon>Chironomidae</taxon>
        <taxon>Clunio</taxon>
    </lineage>
</organism>